<dbReference type="Proteomes" id="UP000739565">
    <property type="component" value="Unassembled WGS sequence"/>
</dbReference>
<evidence type="ECO:0000313" key="7">
    <source>
        <dbReference type="Proteomes" id="UP000739565"/>
    </source>
</evidence>
<dbReference type="PANTHER" id="PTHR22981">
    <property type="entry name" value="3-HYDROXYISOBUTYRATE DEHYDROGENASE-RELATED"/>
    <property type="match status" value="1"/>
</dbReference>
<dbReference type="InterPro" id="IPR008927">
    <property type="entry name" value="6-PGluconate_DH-like_C_sf"/>
</dbReference>
<feature type="domain" description="6-phosphogluconate dehydrogenase NADP-binding" evidence="4">
    <location>
        <begin position="6"/>
        <end position="163"/>
    </location>
</feature>
<proteinExistence type="predicted"/>
<dbReference type="InterPro" id="IPR013328">
    <property type="entry name" value="6PGD_dom2"/>
</dbReference>
<dbReference type="InterPro" id="IPR006115">
    <property type="entry name" value="6PGDH_NADP-bd"/>
</dbReference>
<feature type="active site" evidence="3">
    <location>
        <position position="174"/>
    </location>
</feature>
<evidence type="ECO:0000259" key="4">
    <source>
        <dbReference type="Pfam" id="PF03446"/>
    </source>
</evidence>
<keyword evidence="7" id="KW-1185">Reference proteome</keyword>
<evidence type="ECO:0000259" key="5">
    <source>
        <dbReference type="Pfam" id="PF14833"/>
    </source>
</evidence>
<dbReference type="Gene3D" id="3.40.50.720">
    <property type="entry name" value="NAD(P)-binding Rossmann-like Domain"/>
    <property type="match status" value="1"/>
</dbReference>
<dbReference type="SUPFAM" id="SSF48179">
    <property type="entry name" value="6-phosphogluconate dehydrogenase C-terminal domain-like"/>
    <property type="match status" value="1"/>
</dbReference>
<evidence type="ECO:0000313" key="6">
    <source>
        <dbReference type="EMBL" id="MBZ1350052.1"/>
    </source>
</evidence>
<dbReference type="GO" id="GO:0051287">
    <property type="term" value="F:NAD binding"/>
    <property type="evidence" value="ECO:0007669"/>
    <property type="project" value="InterPro"/>
</dbReference>
<evidence type="ECO:0000256" key="1">
    <source>
        <dbReference type="ARBA" id="ARBA00023002"/>
    </source>
</evidence>
<comment type="caution">
    <text evidence="6">The sequence shown here is derived from an EMBL/GenBank/DDBJ whole genome shotgun (WGS) entry which is preliminary data.</text>
</comment>
<evidence type="ECO:0000256" key="2">
    <source>
        <dbReference type="ARBA" id="ARBA00023027"/>
    </source>
</evidence>
<dbReference type="EMBL" id="JAHXRI010000006">
    <property type="protein sequence ID" value="MBZ1350052.1"/>
    <property type="molecule type" value="Genomic_DNA"/>
</dbReference>
<dbReference type="RefSeq" id="WP_375372536.1">
    <property type="nucleotide sequence ID" value="NZ_JAHXRI010000006.1"/>
</dbReference>
<dbReference type="Pfam" id="PF14833">
    <property type="entry name" value="NAD_binding_11"/>
    <property type="match status" value="1"/>
</dbReference>
<reference evidence="6" key="1">
    <citation type="submission" date="2021-07" db="EMBL/GenBank/DDBJ databases">
        <title>New genus and species of the family Alcaligenaceae.</title>
        <authorList>
            <person name="Hahn M.W."/>
        </authorList>
    </citation>
    <scope>NUCLEOTIDE SEQUENCE</scope>
    <source>
        <strain evidence="6">LF4-65</strain>
    </source>
</reference>
<protein>
    <submittedName>
        <fullName evidence="6">NAD(P)-dependent oxidoreductase</fullName>
    </submittedName>
</protein>
<dbReference type="Pfam" id="PF03446">
    <property type="entry name" value="NAD_binding_2"/>
    <property type="match status" value="1"/>
</dbReference>
<dbReference type="Gene3D" id="1.10.1040.10">
    <property type="entry name" value="N-(1-d-carboxylethyl)-l-norvaline Dehydrogenase, domain 2"/>
    <property type="match status" value="1"/>
</dbReference>
<name>A0A953N996_9BURK</name>
<dbReference type="InterPro" id="IPR036291">
    <property type="entry name" value="NAD(P)-bd_dom_sf"/>
</dbReference>
<dbReference type="SUPFAM" id="SSF51735">
    <property type="entry name" value="NAD(P)-binding Rossmann-fold domains"/>
    <property type="match status" value="1"/>
</dbReference>
<sequence length="308" mass="32011">MTKPALGFVGVGRMGAPMVQRLLAAGYAVTICDPVPAAVEALVKAGAVAVKNPREVGDQADIVFASVPTPNIVKQVAVGADGVVHGKRTKIFVDLSTTGPKMSAEVNQALASATRPIMMVDCPVSGGVAGAEKGTLSLMIAGPAAARAELEPVMKELGRVLLCGDKPGQAQMIKVANNLASVACMAISCEMLVLGAKAGVDPQTMMEIISVSSGRSGAMQDKVPKHILPRTFDFGFSNALSYKDARLCLEEAEHLGVPLFIGNAVGQVLNMSKAQFGPDADFTNMIRLFEGWAGVEAIPHKKDADKAS</sequence>
<dbReference type="InterPro" id="IPR015815">
    <property type="entry name" value="HIBADH-related"/>
</dbReference>
<dbReference type="GO" id="GO:0016616">
    <property type="term" value="F:oxidoreductase activity, acting on the CH-OH group of donors, NAD or NADP as acceptor"/>
    <property type="evidence" value="ECO:0007669"/>
    <property type="project" value="TreeGrafter"/>
</dbReference>
<gene>
    <name evidence="6" type="ORF">KZZ10_05295</name>
</gene>
<dbReference type="InterPro" id="IPR029154">
    <property type="entry name" value="HIBADH-like_NADP-bd"/>
</dbReference>
<dbReference type="GO" id="GO:0050661">
    <property type="term" value="F:NADP binding"/>
    <property type="evidence" value="ECO:0007669"/>
    <property type="project" value="InterPro"/>
</dbReference>
<feature type="domain" description="3-hydroxyisobutyrate dehydrogenase-like NAD-binding" evidence="5">
    <location>
        <begin position="168"/>
        <end position="288"/>
    </location>
</feature>
<keyword evidence="1" id="KW-0560">Oxidoreductase</keyword>
<keyword evidence="2" id="KW-0520">NAD</keyword>
<dbReference type="AlphaFoldDB" id="A0A953N996"/>
<accession>A0A953N996</accession>
<evidence type="ECO:0000256" key="3">
    <source>
        <dbReference type="PIRSR" id="PIRSR000103-1"/>
    </source>
</evidence>
<dbReference type="PANTHER" id="PTHR22981:SF7">
    <property type="entry name" value="3-HYDROXYISOBUTYRATE DEHYDROGENASE, MITOCHONDRIAL"/>
    <property type="match status" value="1"/>
</dbReference>
<organism evidence="6 7">
    <name type="scientific">Zwartia hollandica</name>
    <dbReference type="NCBI Taxonomy" id="324606"/>
    <lineage>
        <taxon>Bacteria</taxon>
        <taxon>Pseudomonadati</taxon>
        <taxon>Pseudomonadota</taxon>
        <taxon>Betaproteobacteria</taxon>
        <taxon>Burkholderiales</taxon>
        <taxon>Alcaligenaceae</taxon>
        <taxon>Zwartia</taxon>
    </lineage>
</organism>
<dbReference type="PIRSF" id="PIRSF000103">
    <property type="entry name" value="HIBADH"/>
    <property type="match status" value="1"/>
</dbReference>